<organism evidence="1 2">
    <name type="scientific">Dreissena polymorpha</name>
    <name type="common">Zebra mussel</name>
    <name type="synonym">Mytilus polymorpha</name>
    <dbReference type="NCBI Taxonomy" id="45954"/>
    <lineage>
        <taxon>Eukaryota</taxon>
        <taxon>Metazoa</taxon>
        <taxon>Spiralia</taxon>
        <taxon>Lophotrochozoa</taxon>
        <taxon>Mollusca</taxon>
        <taxon>Bivalvia</taxon>
        <taxon>Autobranchia</taxon>
        <taxon>Heteroconchia</taxon>
        <taxon>Euheterodonta</taxon>
        <taxon>Imparidentia</taxon>
        <taxon>Neoheterodontei</taxon>
        <taxon>Myida</taxon>
        <taxon>Dreissenoidea</taxon>
        <taxon>Dreissenidae</taxon>
        <taxon>Dreissena</taxon>
    </lineage>
</organism>
<keyword evidence="2" id="KW-1185">Reference proteome</keyword>
<reference evidence="1" key="2">
    <citation type="submission" date="2020-11" db="EMBL/GenBank/DDBJ databases">
        <authorList>
            <person name="McCartney M.A."/>
            <person name="Auch B."/>
            <person name="Kono T."/>
            <person name="Mallez S."/>
            <person name="Becker A."/>
            <person name="Gohl D.M."/>
            <person name="Silverstein K.A.T."/>
            <person name="Koren S."/>
            <person name="Bechman K.B."/>
            <person name="Herman A."/>
            <person name="Abrahante J.E."/>
            <person name="Garbe J."/>
        </authorList>
    </citation>
    <scope>NUCLEOTIDE SEQUENCE</scope>
    <source>
        <strain evidence="1">Duluth1</strain>
        <tissue evidence="1">Whole animal</tissue>
    </source>
</reference>
<accession>A0A9D4E3T0</accession>
<dbReference type="AlphaFoldDB" id="A0A9D4E3T0"/>
<dbReference type="Proteomes" id="UP000828390">
    <property type="component" value="Unassembled WGS sequence"/>
</dbReference>
<dbReference type="EMBL" id="JAIWYP010000009">
    <property type="protein sequence ID" value="KAH3771629.1"/>
    <property type="molecule type" value="Genomic_DNA"/>
</dbReference>
<name>A0A9D4E3T0_DREPO</name>
<gene>
    <name evidence="1" type="ORF">DPMN_172955</name>
</gene>
<proteinExistence type="predicted"/>
<protein>
    <submittedName>
        <fullName evidence="1">Uncharacterized protein</fullName>
    </submittedName>
</protein>
<comment type="caution">
    <text evidence="1">The sequence shown here is derived from an EMBL/GenBank/DDBJ whole genome shotgun (WGS) entry which is preliminary data.</text>
</comment>
<evidence type="ECO:0000313" key="2">
    <source>
        <dbReference type="Proteomes" id="UP000828390"/>
    </source>
</evidence>
<sequence length="71" mass="7623">MVIGTLGTHGPHVRLPVATEQSLVLENVIFCQMSPRATNALEAPTRLWIAILGYVQLMVTGQTGHSGRLVA</sequence>
<evidence type="ECO:0000313" key="1">
    <source>
        <dbReference type="EMBL" id="KAH3771629.1"/>
    </source>
</evidence>
<reference evidence="1" key="1">
    <citation type="journal article" date="2019" name="bioRxiv">
        <title>The Genome of the Zebra Mussel, Dreissena polymorpha: A Resource for Invasive Species Research.</title>
        <authorList>
            <person name="McCartney M.A."/>
            <person name="Auch B."/>
            <person name="Kono T."/>
            <person name="Mallez S."/>
            <person name="Zhang Y."/>
            <person name="Obille A."/>
            <person name="Becker A."/>
            <person name="Abrahante J.E."/>
            <person name="Garbe J."/>
            <person name="Badalamenti J.P."/>
            <person name="Herman A."/>
            <person name="Mangelson H."/>
            <person name="Liachko I."/>
            <person name="Sullivan S."/>
            <person name="Sone E.D."/>
            <person name="Koren S."/>
            <person name="Silverstein K.A.T."/>
            <person name="Beckman K.B."/>
            <person name="Gohl D.M."/>
        </authorList>
    </citation>
    <scope>NUCLEOTIDE SEQUENCE</scope>
    <source>
        <strain evidence="1">Duluth1</strain>
        <tissue evidence="1">Whole animal</tissue>
    </source>
</reference>